<keyword evidence="1" id="KW-1133">Transmembrane helix</keyword>
<keyword evidence="1" id="KW-0472">Membrane</keyword>
<protein>
    <submittedName>
        <fullName evidence="2">Uncharacterized protein</fullName>
    </submittedName>
</protein>
<evidence type="ECO:0000256" key="1">
    <source>
        <dbReference type="SAM" id="Phobius"/>
    </source>
</evidence>
<gene>
    <name evidence="2" type="ORF">TVY486_0303900</name>
</gene>
<evidence type="ECO:0000313" key="2">
    <source>
        <dbReference type="EMBL" id="CCC47214.1"/>
    </source>
</evidence>
<dbReference type="AlphaFoldDB" id="G0TTD3"/>
<proteinExistence type="predicted"/>
<feature type="transmembrane region" description="Helical" evidence="1">
    <location>
        <begin position="79"/>
        <end position="101"/>
    </location>
</feature>
<accession>G0TTD3</accession>
<organism evidence="2">
    <name type="scientific">Trypanosoma vivax (strain Y486)</name>
    <dbReference type="NCBI Taxonomy" id="1055687"/>
    <lineage>
        <taxon>Eukaryota</taxon>
        <taxon>Discoba</taxon>
        <taxon>Euglenozoa</taxon>
        <taxon>Kinetoplastea</taxon>
        <taxon>Metakinetoplastina</taxon>
        <taxon>Trypanosomatida</taxon>
        <taxon>Trypanosomatidae</taxon>
        <taxon>Trypanosoma</taxon>
        <taxon>Duttonella</taxon>
    </lineage>
</organism>
<dbReference type="EMBL" id="HE573019">
    <property type="protein sequence ID" value="CCC47214.1"/>
    <property type="molecule type" value="Genomic_DNA"/>
</dbReference>
<name>G0TTD3_TRYVY</name>
<reference evidence="2" key="1">
    <citation type="journal article" date="2012" name="Proc. Natl. Acad. Sci. U.S.A.">
        <title>Antigenic diversity is generated by distinct evolutionary mechanisms in African trypanosome species.</title>
        <authorList>
            <person name="Jackson A.P."/>
            <person name="Berry A."/>
            <person name="Aslett M."/>
            <person name="Allison H.C."/>
            <person name="Burton P."/>
            <person name="Vavrova-Anderson J."/>
            <person name="Brown R."/>
            <person name="Browne H."/>
            <person name="Corton N."/>
            <person name="Hauser H."/>
            <person name="Gamble J."/>
            <person name="Gilderthorp R."/>
            <person name="Marcello L."/>
            <person name="McQuillan J."/>
            <person name="Otto T.D."/>
            <person name="Quail M.A."/>
            <person name="Sanders M.J."/>
            <person name="van Tonder A."/>
            <person name="Ginger M.L."/>
            <person name="Field M.C."/>
            <person name="Barry J.D."/>
            <person name="Hertz-Fowler C."/>
            <person name="Berriman M."/>
        </authorList>
    </citation>
    <scope>NUCLEOTIDE SEQUENCE</scope>
    <source>
        <strain evidence="2">Y486</strain>
    </source>
</reference>
<keyword evidence="1" id="KW-0812">Transmembrane</keyword>
<sequence>MGVVGKILKGRRNSRLWIPDVPAPLVFTHPATCLYHNIIYRCSRPLAPYFCVLTTDNSTYAQLPSHTHVKSFYFPLLPYFLFFWFACCSFFTTTSLQLVWYTHSQGLTVRMLCVRGGGCTTTKRQGHFHHLGIV</sequence>